<dbReference type="SUPFAM" id="SSF52096">
    <property type="entry name" value="ClpP/crotonase"/>
    <property type="match status" value="1"/>
</dbReference>
<dbReference type="CDD" id="cd06558">
    <property type="entry name" value="crotonase-like"/>
    <property type="match status" value="1"/>
</dbReference>
<protein>
    <recommendedName>
        <fullName evidence="4">enoyl-CoA hydratase</fullName>
        <ecNumber evidence="4">4.2.1.17</ecNumber>
    </recommendedName>
</protein>
<dbReference type="GO" id="GO:0006635">
    <property type="term" value="P:fatty acid beta-oxidation"/>
    <property type="evidence" value="ECO:0007669"/>
    <property type="project" value="UniProtKB-UniPathway"/>
</dbReference>
<dbReference type="STRING" id="487184.SAMN05216421_1427"/>
<dbReference type="InterPro" id="IPR001753">
    <property type="entry name" value="Enoyl-CoA_hydra/iso"/>
</dbReference>
<keyword evidence="18" id="KW-1185">Reference proteome</keyword>
<keyword evidence="11" id="KW-0456">Lyase</keyword>
<evidence type="ECO:0000256" key="12">
    <source>
        <dbReference type="ARBA" id="ARBA00023268"/>
    </source>
</evidence>
<dbReference type="SUPFAM" id="SSF48179">
    <property type="entry name" value="6-phosphogluconate dehydrogenase C-terminal domain-like"/>
    <property type="match status" value="2"/>
</dbReference>
<dbReference type="FunFam" id="1.10.1040.50:FF:000001">
    <property type="entry name" value="Fatty acid oxidation complex subunit alpha"/>
    <property type="match status" value="1"/>
</dbReference>
<dbReference type="Pfam" id="PF00378">
    <property type="entry name" value="ECH_1"/>
    <property type="match status" value="1"/>
</dbReference>
<dbReference type="OrthoDB" id="5389341at2"/>
<gene>
    <name evidence="17" type="ORF">SAMN05216421_1427</name>
</gene>
<dbReference type="Gene3D" id="3.90.226.10">
    <property type="entry name" value="2-enoyl-CoA Hydratase, Chain A, domain 1"/>
    <property type="match status" value="1"/>
</dbReference>
<dbReference type="Gene3D" id="3.40.50.720">
    <property type="entry name" value="NAD(P)-binding Rossmann-like Domain"/>
    <property type="match status" value="1"/>
</dbReference>
<dbReference type="PANTHER" id="PTHR43612">
    <property type="entry name" value="TRIFUNCTIONAL ENZYME SUBUNIT ALPHA"/>
    <property type="match status" value="1"/>
</dbReference>
<evidence type="ECO:0000313" key="17">
    <source>
        <dbReference type="EMBL" id="SDS38425.1"/>
    </source>
</evidence>
<evidence type="ECO:0000313" key="18">
    <source>
        <dbReference type="Proteomes" id="UP000243207"/>
    </source>
</evidence>
<keyword evidence="5" id="KW-0276">Fatty acid metabolism</keyword>
<evidence type="ECO:0000256" key="5">
    <source>
        <dbReference type="ARBA" id="ARBA00022832"/>
    </source>
</evidence>
<keyword evidence="9" id="KW-0443">Lipid metabolism</keyword>
<dbReference type="GO" id="GO:0016509">
    <property type="term" value="F:long-chain (3S)-3-hydroxyacyl-CoA dehydrogenase (NAD+) activity"/>
    <property type="evidence" value="ECO:0007669"/>
    <property type="project" value="TreeGrafter"/>
</dbReference>
<dbReference type="Gene3D" id="1.10.1040.50">
    <property type="match status" value="1"/>
</dbReference>
<dbReference type="SUPFAM" id="SSF51735">
    <property type="entry name" value="NAD(P)-binding Rossmann-fold domains"/>
    <property type="match status" value="1"/>
</dbReference>
<organism evidence="17 18">
    <name type="scientific">Halopseudomonas xinjiangensis</name>
    <dbReference type="NCBI Taxonomy" id="487184"/>
    <lineage>
        <taxon>Bacteria</taxon>
        <taxon>Pseudomonadati</taxon>
        <taxon>Pseudomonadota</taxon>
        <taxon>Gammaproteobacteria</taxon>
        <taxon>Pseudomonadales</taxon>
        <taxon>Pseudomonadaceae</taxon>
        <taxon>Halopseudomonas</taxon>
    </lineage>
</organism>
<feature type="domain" description="3-hydroxyacyl-CoA dehydrogenase C-terminal" evidence="15">
    <location>
        <begin position="497"/>
        <end position="592"/>
    </location>
</feature>
<dbReference type="NCBIfam" id="NF008727">
    <property type="entry name" value="PRK11730.1"/>
    <property type="match status" value="1"/>
</dbReference>
<dbReference type="PROSITE" id="PS00067">
    <property type="entry name" value="3HCDH"/>
    <property type="match status" value="1"/>
</dbReference>
<evidence type="ECO:0000256" key="10">
    <source>
        <dbReference type="ARBA" id="ARBA00023235"/>
    </source>
</evidence>
<dbReference type="GO" id="GO:0036125">
    <property type="term" value="C:fatty acid beta-oxidation multienzyme complex"/>
    <property type="evidence" value="ECO:0007669"/>
    <property type="project" value="InterPro"/>
</dbReference>
<evidence type="ECO:0000256" key="7">
    <source>
        <dbReference type="ARBA" id="ARBA00023002"/>
    </source>
</evidence>
<dbReference type="GO" id="GO:0008692">
    <property type="term" value="F:3-hydroxybutyryl-CoA epimerase activity"/>
    <property type="evidence" value="ECO:0007669"/>
    <property type="project" value="InterPro"/>
</dbReference>
<evidence type="ECO:0000256" key="14">
    <source>
        <dbReference type="RuleBase" id="RU003707"/>
    </source>
</evidence>
<evidence type="ECO:0000256" key="1">
    <source>
        <dbReference type="ARBA" id="ARBA00005005"/>
    </source>
</evidence>
<dbReference type="InterPro" id="IPR006176">
    <property type="entry name" value="3-OHacyl-CoA_DH_NAD-bd"/>
</dbReference>
<dbReference type="InterPro" id="IPR018376">
    <property type="entry name" value="Enoyl-CoA_hyd/isom_CS"/>
</dbReference>
<dbReference type="EC" id="4.2.1.17" evidence="4"/>
<dbReference type="InterPro" id="IPR006180">
    <property type="entry name" value="3-OHacyl-CoA_DH_CS"/>
</dbReference>
<evidence type="ECO:0000256" key="9">
    <source>
        <dbReference type="ARBA" id="ARBA00023098"/>
    </source>
</evidence>
<keyword evidence="10" id="KW-0413">Isomerase</keyword>
<dbReference type="GO" id="GO:0070403">
    <property type="term" value="F:NAD+ binding"/>
    <property type="evidence" value="ECO:0007669"/>
    <property type="project" value="InterPro"/>
</dbReference>
<name>A0A1H1RRR1_9GAMM</name>
<dbReference type="NCBIfam" id="TIGR02437">
    <property type="entry name" value="FadB"/>
    <property type="match status" value="1"/>
</dbReference>
<sequence>MIYEGKAITVQALEDGIVELKFDLQGESVNKFNRATLAELQSAVEAIQNDASVRGVIVTSGKDVFIVGADITEFVNTFQLPEEDLVAGNLEANKIFNAFEDLNVPTVAAINGMALGGGFEMCLACDYRIMAQSAKVGLPEVKLGIYPGFGGTVRATRIMGVDNAIEWICSGGEQRADKALSMRAVDAVVADAKLKEGALDLAKRAAAGELDYKAKRQPKLEKVKLNTIEQMMAFETAKGFVAGQAGPNYPAPVEAIKTIQKAANHGRDKALEIEAAGFAKLAKTSVAASLVGLFLNDQALKHKAKQYDKQAADVKLAAVLGAGIMGGGIAYQSAVKGTPILMKDIREEGIQLGLDEASKLLGKRVEKGRMKPDQMAKALNAIRPTMSYGDFKEVDIVVEAVVENPKVKHAVLAEVEGYVKDDAIIASNTSTISITYLAQALKRPENFCGMHFFNPVHMMPLVEVIRGEKSSERAIATTVAYAKKMGKTPIVVNDCPGFLVNRVLFPYFGGFARLIGMGADFQRVDKLMEKFGWPMGPAYLMDVVGMDTGHHGRDVMAEGYPDRMADKTRTAVDVMYDEGRLGQKTGKGFYSYEMDKKGKPKKQVDPQAYELLKPVVQEQREFTDEEIVEIMMVPLCLETVRCLEDGVVESAADADMGLIYGIGFPPFRGGALRYIDTIGVAEFVAIADKYAEFGAMYHPTEKLREMAKNGQKFFG</sequence>
<keyword evidence="12" id="KW-0511">Multifunctional enzyme</keyword>
<comment type="similarity">
    <text evidence="3">In the N-terminal section; belongs to the enoyl-CoA hydratase/isomerase family.</text>
</comment>
<dbReference type="InterPro" id="IPR006108">
    <property type="entry name" value="3HC_DH_C"/>
</dbReference>
<comment type="similarity">
    <text evidence="2">In the central section; belongs to the 3-hydroxyacyl-CoA dehydrogenase family.</text>
</comment>
<evidence type="ECO:0000256" key="11">
    <source>
        <dbReference type="ARBA" id="ARBA00023239"/>
    </source>
</evidence>
<dbReference type="AlphaFoldDB" id="A0A1H1RRR1"/>
<dbReference type="FunFam" id="3.40.50.720:FF:000009">
    <property type="entry name" value="Fatty oxidation complex, alpha subunit"/>
    <property type="match status" value="1"/>
</dbReference>
<dbReference type="RefSeq" id="WP_093392580.1">
    <property type="nucleotide sequence ID" value="NZ_LT629736.1"/>
</dbReference>
<keyword evidence="8" id="KW-0520">NAD</keyword>
<dbReference type="InterPro" id="IPR029045">
    <property type="entry name" value="ClpP/crotonase-like_dom_sf"/>
</dbReference>
<evidence type="ECO:0000256" key="13">
    <source>
        <dbReference type="ARBA" id="ARBA00049556"/>
    </source>
</evidence>
<dbReference type="InterPro" id="IPR050136">
    <property type="entry name" value="FA_oxidation_alpha_subunit"/>
</dbReference>
<proteinExistence type="inferred from homology"/>
<evidence type="ECO:0000256" key="8">
    <source>
        <dbReference type="ARBA" id="ARBA00023027"/>
    </source>
</evidence>
<keyword evidence="7" id="KW-0560">Oxidoreductase</keyword>
<dbReference type="EMBL" id="LT629736">
    <property type="protein sequence ID" value="SDS38425.1"/>
    <property type="molecule type" value="Genomic_DNA"/>
</dbReference>
<reference evidence="18" key="1">
    <citation type="submission" date="2016-10" db="EMBL/GenBank/DDBJ databases">
        <authorList>
            <person name="Varghese N."/>
            <person name="Submissions S."/>
        </authorList>
    </citation>
    <scope>NUCLEOTIDE SEQUENCE [LARGE SCALE GENOMIC DNA]</scope>
    <source>
        <strain evidence="18">NRRL B-51270</strain>
    </source>
</reference>
<comment type="similarity">
    <text evidence="14">Belongs to the enoyl-CoA hydratase/isomerase family.</text>
</comment>
<evidence type="ECO:0000256" key="2">
    <source>
        <dbReference type="ARBA" id="ARBA00007005"/>
    </source>
</evidence>
<comment type="catalytic activity">
    <reaction evidence="13">
        <text>a (3S)-3-hydroxyacyl-CoA + NAD(+) = a 3-oxoacyl-CoA + NADH + H(+)</text>
        <dbReference type="Rhea" id="RHEA:22432"/>
        <dbReference type="ChEBI" id="CHEBI:15378"/>
        <dbReference type="ChEBI" id="CHEBI:57318"/>
        <dbReference type="ChEBI" id="CHEBI:57540"/>
        <dbReference type="ChEBI" id="CHEBI:57945"/>
        <dbReference type="ChEBI" id="CHEBI:90726"/>
        <dbReference type="EC" id="1.1.1.35"/>
    </reaction>
</comment>
<evidence type="ECO:0000259" key="16">
    <source>
        <dbReference type="Pfam" id="PF02737"/>
    </source>
</evidence>
<dbReference type="PROSITE" id="PS00166">
    <property type="entry name" value="ENOYL_COA_HYDRATASE"/>
    <property type="match status" value="1"/>
</dbReference>
<dbReference type="InterPro" id="IPR012799">
    <property type="entry name" value="FadB"/>
</dbReference>
<dbReference type="InterPro" id="IPR008927">
    <property type="entry name" value="6-PGluconate_DH-like_C_sf"/>
</dbReference>
<dbReference type="PANTHER" id="PTHR43612:SF3">
    <property type="entry name" value="TRIFUNCTIONAL ENZYME SUBUNIT ALPHA, MITOCHONDRIAL"/>
    <property type="match status" value="1"/>
</dbReference>
<dbReference type="Pfam" id="PF02737">
    <property type="entry name" value="3HCDH_N"/>
    <property type="match status" value="1"/>
</dbReference>
<evidence type="ECO:0000259" key="15">
    <source>
        <dbReference type="Pfam" id="PF00725"/>
    </source>
</evidence>
<dbReference type="Proteomes" id="UP000243207">
    <property type="component" value="Chromosome I"/>
</dbReference>
<evidence type="ECO:0000256" key="4">
    <source>
        <dbReference type="ARBA" id="ARBA00012076"/>
    </source>
</evidence>
<accession>A0A1H1RRR1</accession>
<keyword evidence="6" id="KW-0442">Lipid degradation</keyword>
<dbReference type="Pfam" id="PF00725">
    <property type="entry name" value="3HCDH"/>
    <property type="match status" value="1"/>
</dbReference>
<comment type="pathway">
    <text evidence="1">Lipid metabolism; fatty acid beta-oxidation.</text>
</comment>
<dbReference type="InterPro" id="IPR036291">
    <property type="entry name" value="NAD(P)-bd_dom_sf"/>
</dbReference>
<feature type="domain" description="3-hydroxyacyl-CoA dehydrogenase NAD binding" evidence="16">
    <location>
        <begin position="317"/>
        <end position="495"/>
    </location>
</feature>
<dbReference type="UniPathway" id="UPA00659"/>
<dbReference type="GO" id="GO:0004165">
    <property type="term" value="F:delta(3)-delta(2)-enoyl-CoA isomerase activity"/>
    <property type="evidence" value="ECO:0007669"/>
    <property type="project" value="InterPro"/>
</dbReference>
<dbReference type="GO" id="GO:0004300">
    <property type="term" value="F:enoyl-CoA hydratase activity"/>
    <property type="evidence" value="ECO:0007669"/>
    <property type="project" value="UniProtKB-EC"/>
</dbReference>
<evidence type="ECO:0000256" key="3">
    <source>
        <dbReference type="ARBA" id="ARBA00008750"/>
    </source>
</evidence>
<evidence type="ECO:0000256" key="6">
    <source>
        <dbReference type="ARBA" id="ARBA00022963"/>
    </source>
</evidence>